<dbReference type="Pfam" id="PF03167">
    <property type="entry name" value="UDG"/>
    <property type="match status" value="1"/>
</dbReference>
<dbReference type="PANTHER" id="PTHR11264:SF0">
    <property type="entry name" value="URACIL-DNA GLYCOSYLASE"/>
    <property type="match status" value="1"/>
</dbReference>
<feature type="active site" description="Proton acceptor" evidence="5">
    <location>
        <position position="96"/>
    </location>
</feature>
<comment type="similarity">
    <text evidence="1">Belongs to the uracil-DNA glycosylase (UDG) superfamily. UNG family.</text>
</comment>
<evidence type="ECO:0000313" key="7">
    <source>
        <dbReference type="EMBL" id="ARF09478.1"/>
    </source>
</evidence>
<name>A0A1V0SCU3_9VIRU</name>
<dbReference type="SUPFAM" id="SSF52141">
    <property type="entry name" value="Uracil-DNA glycosylase-like"/>
    <property type="match status" value="1"/>
</dbReference>
<feature type="domain" description="Uracil-DNA glycosylase-like" evidence="6">
    <location>
        <begin position="81"/>
        <end position="248"/>
    </location>
</feature>
<keyword evidence="4" id="KW-0234">DNA repair</keyword>
<dbReference type="SMART" id="SM00987">
    <property type="entry name" value="UreE_C"/>
    <property type="match status" value="1"/>
</dbReference>
<evidence type="ECO:0000256" key="1">
    <source>
        <dbReference type="ARBA" id="ARBA00008184"/>
    </source>
</evidence>
<evidence type="ECO:0000259" key="6">
    <source>
        <dbReference type="SMART" id="SM00986"/>
    </source>
</evidence>
<dbReference type="InterPro" id="IPR005122">
    <property type="entry name" value="Uracil-DNA_glycosylase-like"/>
</dbReference>
<dbReference type="EMBL" id="KY684085">
    <property type="protein sequence ID" value="ARF09478.1"/>
    <property type="molecule type" value="Genomic_DNA"/>
</dbReference>
<dbReference type="InterPro" id="IPR036895">
    <property type="entry name" value="Uracil-DNA_glycosylase-like_sf"/>
</dbReference>
<dbReference type="InterPro" id="IPR002043">
    <property type="entry name" value="UDG_fam1"/>
</dbReference>
<evidence type="ECO:0000256" key="2">
    <source>
        <dbReference type="ARBA" id="ARBA00022763"/>
    </source>
</evidence>
<accession>A0A1V0SCU3</accession>
<dbReference type="Gene3D" id="3.40.470.10">
    <property type="entry name" value="Uracil-DNA glycosylase-like domain"/>
    <property type="match status" value="1"/>
</dbReference>
<gene>
    <name evidence="7" type="ORF">Indivirus_1_101</name>
</gene>
<keyword evidence="3" id="KW-0378">Hydrolase</keyword>
<organism evidence="7">
    <name type="scientific">Indivirus ILV1</name>
    <dbReference type="NCBI Taxonomy" id="1977633"/>
    <lineage>
        <taxon>Viruses</taxon>
        <taxon>Varidnaviria</taxon>
        <taxon>Bamfordvirae</taxon>
        <taxon>Nucleocytoviricota</taxon>
        <taxon>Megaviricetes</taxon>
        <taxon>Imitervirales</taxon>
        <taxon>Mimiviridae</taxon>
        <taxon>Klosneuvirinae</taxon>
        <taxon>Indivirus</taxon>
    </lineage>
</organism>
<sequence>MNSHNISVSDYSYQSWVEKFPDYNVDLNIFPINDTYKEFYNGELFKNNIDKLNKYLSYCLNFSNGTVNIFPYPDLVFNALNATPLDKIKIVILGQDPYHDSRDINNHIIPQAMGLSFSVPEGMPIPSSLQNIYKNLLKFKHITKIPKHGNLSFWAYQGCLMLNTILTVQKGCPDGHKKKWIELTDSLIKFISDNTKNIVFMLWGKNAYEKHNLIDDEKHKIIISSHPSGLSCATKFKSYECFNNEDHFGKANKYLKKHHKNEILFEII</sequence>
<evidence type="ECO:0000256" key="3">
    <source>
        <dbReference type="ARBA" id="ARBA00022801"/>
    </source>
</evidence>
<dbReference type="GO" id="GO:0004844">
    <property type="term" value="F:uracil DNA N-glycosylase activity"/>
    <property type="evidence" value="ECO:0007669"/>
    <property type="project" value="InterPro"/>
</dbReference>
<dbReference type="NCBIfam" id="TIGR00628">
    <property type="entry name" value="ung"/>
    <property type="match status" value="1"/>
</dbReference>
<evidence type="ECO:0000256" key="4">
    <source>
        <dbReference type="ARBA" id="ARBA00023204"/>
    </source>
</evidence>
<dbReference type="PANTHER" id="PTHR11264">
    <property type="entry name" value="URACIL-DNA GLYCOSYLASE"/>
    <property type="match status" value="1"/>
</dbReference>
<dbReference type="SMART" id="SM00986">
    <property type="entry name" value="UDG"/>
    <property type="match status" value="1"/>
</dbReference>
<protein>
    <submittedName>
        <fullName evidence="7">Uracil-DNA glycosylase</fullName>
    </submittedName>
</protein>
<dbReference type="CDD" id="cd10027">
    <property type="entry name" value="UDG-F1-like"/>
    <property type="match status" value="1"/>
</dbReference>
<keyword evidence="2" id="KW-0227">DNA damage</keyword>
<dbReference type="HAMAP" id="MF_00148">
    <property type="entry name" value="UDG"/>
    <property type="match status" value="1"/>
</dbReference>
<proteinExistence type="inferred from homology"/>
<reference evidence="7" key="1">
    <citation type="journal article" date="2017" name="Science">
        <title>Giant viruses with an expanded complement of translation system components.</title>
        <authorList>
            <person name="Schulz F."/>
            <person name="Yutin N."/>
            <person name="Ivanova N.N."/>
            <person name="Ortega D.R."/>
            <person name="Lee T.K."/>
            <person name="Vierheilig J."/>
            <person name="Daims H."/>
            <person name="Horn M."/>
            <person name="Wagner M."/>
            <person name="Jensen G.J."/>
            <person name="Kyrpides N.C."/>
            <person name="Koonin E.V."/>
            <person name="Woyke T."/>
        </authorList>
    </citation>
    <scope>NUCLEOTIDE SEQUENCE</scope>
    <source>
        <strain evidence="7">ILV1</strain>
    </source>
</reference>
<dbReference type="NCBIfam" id="NF003592">
    <property type="entry name" value="PRK05254.1-5"/>
    <property type="match status" value="1"/>
</dbReference>
<dbReference type="PROSITE" id="PS00130">
    <property type="entry name" value="U_DNA_GLYCOSYLASE"/>
    <property type="match status" value="1"/>
</dbReference>
<evidence type="ECO:0000256" key="5">
    <source>
        <dbReference type="PROSITE-ProRule" id="PRU10072"/>
    </source>
</evidence>
<dbReference type="InterPro" id="IPR018085">
    <property type="entry name" value="Ura-DNA_Glyclase_AS"/>
</dbReference>
<dbReference type="GO" id="GO:0097510">
    <property type="term" value="P:base-excision repair, AP site formation via deaminated base removal"/>
    <property type="evidence" value="ECO:0007669"/>
    <property type="project" value="TreeGrafter"/>
</dbReference>